<evidence type="ECO:0000256" key="1">
    <source>
        <dbReference type="SAM" id="MobiDB-lite"/>
    </source>
</evidence>
<dbReference type="SUPFAM" id="SSF48208">
    <property type="entry name" value="Six-hairpin glycosidases"/>
    <property type="match status" value="1"/>
</dbReference>
<dbReference type="InterPro" id="IPR012341">
    <property type="entry name" value="6hp_glycosidase-like_sf"/>
</dbReference>
<feature type="region of interest" description="Disordered" evidence="1">
    <location>
        <begin position="23"/>
        <end position="45"/>
    </location>
</feature>
<dbReference type="Gene3D" id="1.50.10.10">
    <property type="match status" value="1"/>
</dbReference>
<organism evidence="2 3">
    <name type="scientific">Cohnella silvisoli</name>
    <dbReference type="NCBI Taxonomy" id="2873699"/>
    <lineage>
        <taxon>Bacteria</taxon>
        <taxon>Bacillati</taxon>
        <taxon>Bacillota</taxon>
        <taxon>Bacilli</taxon>
        <taxon>Bacillales</taxon>
        <taxon>Paenibacillaceae</taxon>
        <taxon>Cohnella</taxon>
    </lineage>
</organism>
<protein>
    <recommendedName>
        <fullName evidence="4">Cellobiose phosphorylase</fullName>
    </recommendedName>
</protein>
<evidence type="ECO:0000313" key="3">
    <source>
        <dbReference type="Proteomes" id="UP001493487"/>
    </source>
</evidence>
<dbReference type="RefSeq" id="WP_232186788.1">
    <property type="nucleotide sequence ID" value="NZ_JAIOAP010000010.1"/>
</dbReference>
<sequence>MTASFALEWKKGPSRGNITVTDGSVSRGTVTRGNGKFSEEGFSTDGGQTRLEVTVNLEESKGSAATLVTIDAAERPFSFFLRDVSEKYPIYIPAYGVAVTRSEDARTYDQIENEIRANNLLTDLQQIEAEPEESYDNAASHTRELACQTWLGLSRDMRIFGVGFRGVGGEERLWDWIQPRFHGHEVTLPENENKPVCYRYMLGRGIGCVDGVTRRLEDGTLPILHASIEDNDIIYDTVSFVSYESSPLNAETLRGTHYLAADGFGHGHMLTEEQLKQREQLLPQELNSEEETVLYFRAVATNKARVPRYAWFKNVIPNAYVMNNDKNYVFDAGCGFVQFSEDRVCCVSKLNGEPLSEEETAILIPPGETATFEFYLPHRPITRNRAEGLIRQQFVSRLEECREFWLYKLSRAASIKLPEKRVDEMVKAGLLHLDLVTYGLEPNRTVVPTIGVYTAIGSESSPIIQFMDSMGWSDLAERSLQFFLDKQHEDGFIQNFGGYMLETGAALWSVGEHYRYTRNDVWLNRIKGNLLKAYDYLLDWRSRNKTEDQRGKGYGMLEGKTADPEDPFHSFMLNGYAYLGMSRLAEILASSDPVRSEQIRAEAEALKEDIRQGLFEAMARSPVVPLADGSWVPTVPPWVEHRGPLSLYAQGGKWLTHGSVVARDSLLGPLYLVLQEVVQPDEAEAEFMLNYHLELMCTRNVALSQPYYSIHPWVHLKRGEIKPFLKAYYNGFAGLADRDTYTFWEHYWHASPHKTHEEGWFLMQTRWMLYMEEGRELKLLPGIPRKWLDNGKVIELNEVATYFGSVSLHVESKLEQGVIVARVTCESDRKPDTVTIRLPHPNGAIPAQIVGGSYSASQESVRIDHFTGKAEVTLLF</sequence>
<comment type="caution">
    <text evidence="2">The sequence shown here is derived from an EMBL/GenBank/DDBJ whole genome shotgun (WGS) entry which is preliminary data.</text>
</comment>
<proteinExistence type="predicted"/>
<evidence type="ECO:0008006" key="4">
    <source>
        <dbReference type="Google" id="ProtNLM"/>
    </source>
</evidence>
<keyword evidence="3" id="KW-1185">Reference proteome</keyword>
<name>A0ABV1KXB0_9BACL</name>
<gene>
    <name evidence="2" type="ORF">QJS35_19645</name>
</gene>
<dbReference type="EMBL" id="JASKHM010000011">
    <property type="protein sequence ID" value="MEQ4484617.1"/>
    <property type="molecule type" value="Genomic_DNA"/>
</dbReference>
<reference evidence="2 3" key="1">
    <citation type="journal article" date="2023" name="Genome Announc.">
        <title>Pan-Genome Analyses of the Genus Cohnella and Proposal of the Novel Species Cohnella silvisoli sp. nov., Isolated from Forest Soil.</title>
        <authorList>
            <person name="Wang C."/>
            <person name="Mao L."/>
            <person name="Bao G."/>
            <person name="Zhu H."/>
        </authorList>
    </citation>
    <scope>NUCLEOTIDE SEQUENCE [LARGE SCALE GENOMIC DNA]</scope>
    <source>
        <strain evidence="2 3">NL03-T5-1</strain>
    </source>
</reference>
<dbReference type="InterPro" id="IPR008928">
    <property type="entry name" value="6-hairpin_glycosidase_sf"/>
</dbReference>
<evidence type="ECO:0000313" key="2">
    <source>
        <dbReference type="EMBL" id="MEQ4484617.1"/>
    </source>
</evidence>
<feature type="compositionally biased region" description="Polar residues" evidence="1">
    <location>
        <begin position="23"/>
        <end position="32"/>
    </location>
</feature>
<dbReference type="Proteomes" id="UP001493487">
    <property type="component" value="Unassembled WGS sequence"/>
</dbReference>
<accession>A0ABV1KXB0</accession>